<sequence>MDRELHPDTWTGYRFGHGLTVLDFQVGGYRVRVSRGLDRMLAAAPT</sequence>
<accession>A0A7W7RLW2</accession>
<reference evidence="1 2" key="1">
    <citation type="submission" date="2020-08" db="EMBL/GenBank/DDBJ databases">
        <title>Sequencing the genomes of 1000 actinobacteria strains.</title>
        <authorList>
            <person name="Klenk H.-P."/>
        </authorList>
    </citation>
    <scope>NUCLEOTIDE SEQUENCE [LARGE SCALE GENOMIC DNA]</scope>
    <source>
        <strain evidence="1 2">DSM 102030</strain>
    </source>
</reference>
<proteinExistence type="predicted"/>
<keyword evidence="2" id="KW-1185">Reference proteome</keyword>
<organism evidence="1 2">
    <name type="scientific">Lipingzhangella halophila</name>
    <dbReference type="NCBI Taxonomy" id="1783352"/>
    <lineage>
        <taxon>Bacteria</taxon>
        <taxon>Bacillati</taxon>
        <taxon>Actinomycetota</taxon>
        <taxon>Actinomycetes</taxon>
        <taxon>Streptosporangiales</taxon>
        <taxon>Nocardiopsidaceae</taxon>
        <taxon>Lipingzhangella</taxon>
    </lineage>
</organism>
<gene>
    <name evidence="1" type="ORF">F4561_005210</name>
</gene>
<evidence type="ECO:0000313" key="2">
    <source>
        <dbReference type="Proteomes" id="UP000523007"/>
    </source>
</evidence>
<protein>
    <submittedName>
        <fullName evidence="1">Uncharacterized protein</fullName>
    </submittedName>
</protein>
<comment type="caution">
    <text evidence="1">The sequence shown here is derived from an EMBL/GenBank/DDBJ whole genome shotgun (WGS) entry which is preliminary data.</text>
</comment>
<dbReference type="Proteomes" id="UP000523007">
    <property type="component" value="Unassembled WGS sequence"/>
</dbReference>
<name>A0A7W7RLW2_9ACTN</name>
<dbReference type="EMBL" id="JACHJT010000001">
    <property type="protein sequence ID" value="MBB4934390.1"/>
    <property type="molecule type" value="Genomic_DNA"/>
</dbReference>
<evidence type="ECO:0000313" key="1">
    <source>
        <dbReference type="EMBL" id="MBB4934390.1"/>
    </source>
</evidence>
<dbReference type="AlphaFoldDB" id="A0A7W7RLW2"/>